<organism evidence="10 12">
    <name type="scientific">Yarrowia lipolytica</name>
    <name type="common">Candida lipolytica</name>
    <dbReference type="NCBI Taxonomy" id="4952"/>
    <lineage>
        <taxon>Eukaryota</taxon>
        <taxon>Fungi</taxon>
        <taxon>Dikarya</taxon>
        <taxon>Ascomycota</taxon>
        <taxon>Saccharomycotina</taxon>
        <taxon>Dipodascomycetes</taxon>
        <taxon>Dipodascales</taxon>
        <taxon>Dipodascales incertae sedis</taxon>
        <taxon>Yarrowia</taxon>
    </lineage>
</organism>
<feature type="chain" id="PRO_5036020520" evidence="9">
    <location>
        <begin position="21"/>
        <end position="249"/>
    </location>
</feature>
<dbReference type="AlphaFoldDB" id="A0A1H6PQC3"/>
<dbReference type="EMBL" id="KZ859070">
    <property type="protein sequence ID" value="RDW23660.1"/>
    <property type="molecule type" value="Genomic_DNA"/>
</dbReference>
<feature type="signal peptide" evidence="9">
    <location>
        <begin position="1"/>
        <end position="20"/>
    </location>
</feature>
<evidence type="ECO:0000256" key="3">
    <source>
        <dbReference type="ARBA" id="ARBA00022729"/>
    </source>
</evidence>
<keyword evidence="2" id="KW-0812">Transmembrane</keyword>
<dbReference type="EMBL" id="CP017557">
    <property type="protein sequence ID" value="AOW05658.1"/>
    <property type="molecule type" value="Genomic_DNA"/>
</dbReference>
<protein>
    <submittedName>
        <fullName evidence="10">Uncharacterized protein</fullName>
    </submittedName>
</protein>
<gene>
    <name evidence="11" type="ORF">B0I71DRAFT_135585</name>
    <name evidence="10" type="ORF">YALI1_E23325g</name>
</gene>
<comment type="function">
    <text evidence="7">Is probably involved in a pathway contributing to genomic integrity.</text>
</comment>
<keyword evidence="3 9" id="KW-0732">Signal</keyword>
<dbReference type="GO" id="GO:0005789">
    <property type="term" value="C:endoplasmic reticulum membrane"/>
    <property type="evidence" value="ECO:0007669"/>
    <property type="project" value="UniProtKB-SubCell"/>
</dbReference>
<evidence type="ECO:0000313" key="10">
    <source>
        <dbReference type="EMBL" id="AOW05658.1"/>
    </source>
</evidence>
<evidence type="ECO:0000313" key="11">
    <source>
        <dbReference type="EMBL" id="RDW23660.1"/>
    </source>
</evidence>
<dbReference type="PANTHER" id="PTHR12924:SF0">
    <property type="entry name" value="TRANSLOCON-ASSOCIATED PROTEIN SUBUNIT ALPHA"/>
    <property type="match status" value="1"/>
</dbReference>
<evidence type="ECO:0000256" key="9">
    <source>
        <dbReference type="SAM" id="SignalP"/>
    </source>
</evidence>
<dbReference type="GeneID" id="2911765"/>
<keyword evidence="6" id="KW-0472">Membrane</keyword>
<name>A0A1H6PQC3_YARLL</name>
<evidence type="ECO:0000256" key="7">
    <source>
        <dbReference type="ARBA" id="ARBA00037565"/>
    </source>
</evidence>
<evidence type="ECO:0000256" key="2">
    <source>
        <dbReference type="ARBA" id="ARBA00022692"/>
    </source>
</evidence>
<keyword evidence="4" id="KW-0256">Endoplasmic reticulum</keyword>
<evidence type="ECO:0000256" key="8">
    <source>
        <dbReference type="ARBA" id="ARBA00038311"/>
    </source>
</evidence>
<dbReference type="VEuPathDB" id="FungiDB:YALI0_E19492g"/>
<evidence type="ECO:0000256" key="1">
    <source>
        <dbReference type="ARBA" id="ARBA00004115"/>
    </source>
</evidence>
<dbReference type="RefSeq" id="XP_504148.1">
    <property type="nucleotide sequence ID" value="XM_504148.1"/>
</dbReference>
<reference evidence="10 12" key="1">
    <citation type="journal article" date="2016" name="PLoS ONE">
        <title>Sequence Assembly of Yarrowia lipolytica Strain W29/CLIB89 Shows Transposable Element Diversity.</title>
        <authorList>
            <person name="Magnan C."/>
            <person name="Yu J."/>
            <person name="Chang I."/>
            <person name="Jahn E."/>
            <person name="Kanomata Y."/>
            <person name="Wu J."/>
            <person name="Zeller M."/>
            <person name="Oakes M."/>
            <person name="Baldi P."/>
            <person name="Sandmeyer S."/>
        </authorList>
    </citation>
    <scope>NUCLEOTIDE SEQUENCE [LARGE SCALE GENOMIC DNA]</scope>
    <source>
        <strain evidence="10">CLIB89</strain>
        <strain evidence="12">CLIB89(W29)</strain>
    </source>
</reference>
<evidence type="ECO:0000256" key="6">
    <source>
        <dbReference type="ARBA" id="ARBA00023136"/>
    </source>
</evidence>
<sequence>MKISLVAAAMALASTASAWGKKAGPVEIPVASHLQFSAVAQIGSNSDVEASDAGFFVANTFINGEDVPINLVFENKEKDPISVVAVGGTFYDLKTDKVVVSVQGTQVGPIKVDSGKTAALTHQFETNLDAKVYRNVIQVYIQYGNEVYQVHAFDGPVSIVDPYVSPLSFKFLFAQIVLGITAAALGYYVVNVYAIPYATGTYGQEKKPVRAKPVVPAGSGVKTGPKGYDESWIPKHHLDQEKVKVKKRS</sequence>
<dbReference type="eggNOG" id="ENOG502S7BF">
    <property type="taxonomic scope" value="Eukaryota"/>
</dbReference>
<dbReference type="PANTHER" id="PTHR12924">
    <property type="entry name" value="TRANSLOCON-ASSOCIATED PROTEIN, ALPHA SUBUNIT"/>
    <property type="match status" value="1"/>
</dbReference>
<evidence type="ECO:0000256" key="4">
    <source>
        <dbReference type="ARBA" id="ARBA00022824"/>
    </source>
</evidence>
<proteinExistence type="inferred from homology"/>
<reference evidence="11 13" key="2">
    <citation type="submission" date="2018-07" db="EMBL/GenBank/DDBJ databases">
        <title>Draft Genome Assemblies for Five Robust Yarrowia lipolytica Strains Exhibiting High Lipid Production and Pentose Sugar Utilization and Sugar Alcohol Secretion from Undetoxified Lignocellulosic Biomass Hydrolysates.</title>
        <authorList>
            <consortium name="DOE Joint Genome Institute"/>
            <person name="Walker C."/>
            <person name="Ryu S."/>
            <person name="Na H."/>
            <person name="Zane M."/>
            <person name="LaButti K."/>
            <person name="Lipzen A."/>
            <person name="Haridas S."/>
            <person name="Barry K."/>
            <person name="Grigoriev I.V."/>
            <person name="Quarterman J."/>
            <person name="Slininger P."/>
            <person name="Dien B."/>
            <person name="Trinh C.T."/>
        </authorList>
    </citation>
    <scope>NUCLEOTIDE SEQUENCE [LARGE SCALE GENOMIC DNA]</scope>
    <source>
        <strain evidence="11 13">YB392</strain>
    </source>
</reference>
<comment type="similarity">
    <text evidence="8">Belongs to the IRC22 family.</text>
</comment>
<dbReference type="KEGG" id="yli:2911765"/>
<evidence type="ECO:0000256" key="5">
    <source>
        <dbReference type="ARBA" id="ARBA00022989"/>
    </source>
</evidence>
<keyword evidence="5" id="KW-1133">Transmembrane helix</keyword>
<dbReference type="OrthoDB" id="1926781at2759"/>
<dbReference type="OMA" id="WLPETYK"/>
<dbReference type="Proteomes" id="UP000182444">
    <property type="component" value="Chromosome 1E"/>
</dbReference>
<accession>A0A1H6PQC3</accession>
<dbReference type="Pfam" id="PF03896">
    <property type="entry name" value="TRAP_alpha"/>
    <property type="match status" value="1"/>
</dbReference>
<evidence type="ECO:0000313" key="13">
    <source>
        <dbReference type="Proteomes" id="UP000256601"/>
    </source>
</evidence>
<dbReference type="Proteomes" id="UP000256601">
    <property type="component" value="Unassembled WGS sequence"/>
</dbReference>
<dbReference type="VEuPathDB" id="FungiDB:YALI1_E23325g"/>
<dbReference type="InterPro" id="IPR005595">
    <property type="entry name" value="TRAP_alpha"/>
</dbReference>
<evidence type="ECO:0000313" key="12">
    <source>
        <dbReference type="Proteomes" id="UP000182444"/>
    </source>
</evidence>
<comment type="subcellular location">
    <subcellularLocation>
        <location evidence="1">Endoplasmic reticulum membrane</location>
        <topology evidence="1">Single-pass type I membrane protein</topology>
    </subcellularLocation>
</comment>